<feature type="compositionally biased region" description="Basic and acidic residues" evidence="1">
    <location>
        <begin position="16"/>
        <end position="34"/>
    </location>
</feature>
<dbReference type="AlphaFoldDB" id="A0A061FSQ2"/>
<dbReference type="InParanoid" id="A0A061FSQ2"/>
<organism evidence="2 3">
    <name type="scientific">Theobroma cacao</name>
    <name type="common">Cacao</name>
    <name type="synonym">Cocoa</name>
    <dbReference type="NCBI Taxonomy" id="3641"/>
    <lineage>
        <taxon>Eukaryota</taxon>
        <taxon>Viridiplantae</taxon>
        <taxon>Streptophyta</taxon>
        <taxon>Embryophyta</taxon>
        <taxon>Tracheophyta</taxon>
        <taxon>Spermatophyta</taxon>
        <taxon>Magnoliopsida</taxon>
        <taxon>eudicotyledons</taxon>
        <taxon>Gunneridae</taxon>
        <taxon>Pentapetalae</taxon>
        <taxon>rosids</taxon>
        <taxon>malvids</taxon>
        <taxon>Malvales</taxon>
        <taxon>Malvaceae</taxon>
        <taxon>Byttnerioideae</taxon>
        <taxon>Theobroma</taxon>
    </lineage>
</organism>
<accession>A0A061FSQ2</accession>
<evidence type="ECO:0000313" key="3">
    <source>
        <dbReference type="Proteomes" id="UP000026915"/>
    </source>
</evidence>
<gene>
    <name evidence="2" type="ORF">TCM_044829</name>
</gene>
<proteinExistence type="predicted"/>
<sequence>MKETKVQPESTSMVQPEEKIGEGEDVKNREDNISRDSGGFSNSYGTNLSLYTTEKRWYRVGLLEMNERDEQVALLLDVLKCICLFQAYMTYAQAQKFHALEEVKYVAIVSPSDNVQSAKRTKSGILEAYSRTRDKTRKNGGIMKVYTVFLRAVKVGNLEQVSKIEDSEEEDFLVASLLYVVKWLWYKVGLVDEKTEDDQQDQSEIDSIYNYYTPDLFNAHMTEEEADRVDGWFLYPIVLILPLDKIPVC</sequence>
<keyword evidence="3" id="KW-1185">Reference proteome</keyword>
<dbReference type="Proteomes" id="UP000026915">
    <property type="component" value="Chromosome 10"/>
</dbReference>
<protein>
    <submittedName>
        <fullName evidence="2">Uncharacterized protein</fullName>
    </submittedName>
</protein>
<evidence type="ECO:0000313" key="2">
    <source>
        <dbReference type="EMBL" id="EOY19662.1"/>
    </source>
</evidence>
<dbReference type="EMBL" id="CM001888">
    <property type="protein sequence ID" value="EOY19662.1"/>
    <property type="molecule type" value="Genomic_DNA"/>
</dbReference>
<name>A0A061FSQ2_THECC</name>
<dbReference type="Gramene" id="EOY19662">
    <property type="protein sequence ID" value="EOY19662"/>
    <property type="gene ID" value="TCM_044829"/>
</dbReference>
<evidence type="ECO:0000256" key="1">
    <source>
        <dbReference type="SAM" id="MobiDB-lite"/>
    </source>
</evidence>
<reference evidence="2 3" key="1">
    <citation type="journal article" date="2013" name="Genome Biol.">
        <title>The genome sequence of the most widely cultivated cacao type and its use to identify candidate genes regulating pod color.</title>
        <authorList>
            <person name="Motamayor J.C."/>
            <person name="Mockaitis K."/>
            <person name="Schmutz J."/>
            <person name="Haiminen N."/>
            <person name="Iii D.L."/>
            <person name="Cornejo O."/>
            <person name="Findley S.D."/>
            <person name="Zheng P."/>
            <person name="Utro F."/>
            <person name="Royaert S."/>
            <person name="Saski C."/>
            <person name="Jenkins J."/>
            <person name="Podicheti R."/>
            <person name="Zhao M."/>
            <person name="Scheffler B.E."/>
            <person name="Stack J.C."/>
            <person name="Feltus F.A."/>
            <person name="Mustiga G.M."/>
            <person name="Amores F."/>
            <person name="Phillips W."/>
            <person name="Marelli J.P."/>
            <person name="May G.D."/>
            <person name="Shapiro H."/>
            <person name="Ma J."/>
            <person name="Bustamante C.D."/>
            <person name="Schnell R.J."/>
            <person name="Main D."/>
            <person name="Gilbert D."/>
            <person name="Parida L."/>
            <person name="Kuhn D.N."/>
        </authorList>
    </citation>
    <scope>NUCLEOTIDE SEQUENCE [LARGE SCALE GENOMIC DNA]</scope>
    <source>
        <strain evidence="3">cv. Matina 1-6</strain>
    </source>
</reference>
<feature type="region of interest" description="Disordered" evidence="1">
    <location>
        <begin position="1"/>
        <end position="40"/>
    </location>
</feature>
<dbReference type="HOGENOM" id="CLU_077534_0_0_1"/>